<keyword evidence="8" id="KW-0472">Membrane</keyword>
<dbReference type="CDD" id="cd03411">
    <property type="entry name" value="Ferrochelatase_N"/>
    <property type="match status" value="1"/>
</dbReference>
<comment type="similarity">
    <text evidence="2 8">Belongs to the ferrochelatase family.</text>
</comment>
<proteinExistence type="inferred from homology"/>
<protein>
    <recommendedName>
        <fullName evidence="8">Ferrochelatase</fullName>
        <ecNumber evidence="8">4.98.1.1</ecNumber>
    </recommendedName>
</protein>
<dbReference type="InterPro" id="IPR033659">
    <property type="entry name" value="Ferrochelatase_N"/>
</dbReference>
<sequence length="408" mass="45871">MLVSNRIMVIGSKWGGILNQGTFSCASIMTQRRNKGTGVLMLNMGGPRDQEEVGPFLLRLFQDRDIMQLPFQDMVGKWIATRRTPKIQAKYAEIGGGSPIYEWTVKQGEKMCKELDKISPETAPHKPFVGFRYAAPLTEDTLDEMEKAGLDRAVAFSQYPQYSCATTGSSIHAIHKYYKDRTPSMKWSIIDRWCTDRLLVETVALRIQEQLAKYSSDKERSRAVILFSAHSLPMKAVNRGDPYPAEVGATVQLVMEKLGFSNPYRLVWQSKVGPVPWLQPSTEEAIKSLSKKHMKDIILVPIAFVNEHIETLHEMDIEYGHDLAKEVGVTIKRAESPNDHPLFIKSLAGIVNTHLKSGKVVYPQLLMTCPMCDRETCRETKKWLRGLSYSQQNVKSDSTSKTAAAGGT</sequence>
<dbReference type="InterPro" id="IPR001015">
    <property type="entry name" value="Ferrochelatase"/>
</dbReference>
<dbReference type="InterPro" id="IPR019772">
    <property type="entry name" value="Ferrochelatase_AS"/>
</dbReference>
<evidence type="ECO:0000256" key="7">
    <source>
        <dbReference type="ARBA" id="ARBA00049915"/>
    </source>
</evidence>
<keyword evidence="6 8" id="KW-0627">Porphyrin biosynthesis</keyword>
<name>A0ABP1QMZ4_9HEXA</name>
<dbReference type="PANTHER" id="PTHR11108">
    <property type="entry name" value="FERROCHELATASE"/>
    <property type="match status" value="1"/>
</dbReference>
<evidence type="ECO:0000313" key="9">
    <source>
        <dbReference type="EMBL" id="CAL8105277.1"/>
    </source>
</evidence>
<dbReference type="PANTHER" id="PTHR11108:SF1">
    <property type="entry name" value="FERROCHELATASE, MITOCHONDRIAL"/>
    <property type="match status" value="1"/>
</dbReference>
<gene>
    <name evidence="9" type="ORF">ODALV1_LOCUS12010</name>
</gene>
<evidence type="ECO:0000256" key="8">
    <source>
        <dbReference type="RuleBase" id="RU000607"/>
    </source>
</evidence>
<dbReference type="InterPro" id="IPR033644">
    <property type="entry name" value="Ferrochelatase_C"/>
</dbReference>
<comment type="function">
    <text evidence="8">Catalyzes the ferrous insertion into protoporphyrin IX.</text>
</comment>
<evidence type="ECO:0000313" key="10">
    <source>
        <dbReference type="Proteomes" id="UP001642540"/>
    </source>
</evidence>
<dbReference type="Pfam" id="PF00762">
    <property type="entry name" value="Ferrochelatase"/>
    <property type="match status" value="1"/>
</dbReference>
<dbReference type="Proteomes" id="UP001642540">
    <property type="component" value="Unassembled WGS sequence"/>
</dbReference>
<dbReference type="CDD" id="cd00419">
    <property type="entry name" value="Ferrochelatase_C"/>
    <property type="match status" value="1"/>
</dbReference>
<dbReference type="Gene3D" id="3.40.50.1400">
    <property type="match status" value="2"/>
</dbReference>
<keyword evidence="8" id="KW-0999">Mitochondrion inner membrane</keyword>
<keyword evidence="5 8" id="KW-0456">Lyase</keyword>
<dbReference type="PROSITE" id="PS51257">
    <property type="entry name" value="PROKAR_LIPOPROTEIN"/>
    <property type="match status" value="1"/>
</dbReference>
<comment type="caution">
    <text evidence="9">The sequence shown here is derived from an EMBL/GenBank/DDBJ whole genome shotgun (WGS) entry which is preliminary data.</text>
</comment>
<dbReference type="PROSITE" id="PS00534">
    <property type="entry name" value="FERROCHELATASE"/>
    <property type="match status" value="1"/>
</dbReference>
<comment type="catalytic activity">
    <reaction evidence="7">
        <text>heme b + 2 H(+) = protoporphyrin IX + Fe(2+)</text>
        <dbReference type="Rhea" id="RHEA:22584"/>
        <dbReference type="ChEBI" id="CHEBI:15378"/>
        <dbReference type="ChEBI" id="CHEBI:29033"/>
        <dbReference type="ChEBI" id="CHEBI:57306"/>
        <dbReference type="ChEBI" id="CHEBI:60344"/>
        <dbReference type="EC" id="4.98.1.1"/>
    </reaction>
    <physiologicalReaction direction="right-to-left" evidence="7">
        <dbReference type="Rhea" id="RHEA:22586"/>
    </physiologicalReaction>
</comment>
<dbReference type="EC" id="4.98.1.1" evidence="8"/>
<keyword evidence="8" id="KW-0496">Mitochondrion</keyword>
<evidence type="ECO:0000256" key="5">
    <source>
        <dbReference type="ARBA" id="ARBA00023239"/>
    </source>
</evidence>
<keyword evidence="4 8" id="KW-0350">Heme biosynthesis</keyword>
<evidence type="ECO:0000256" key="4">
    <source>
        <dbReference type="ARBA" id="ARBA00023133"/>
    </source>
</evidence>
<keyword evidence="10" id="KW-1185">Reference proteome</keyword>
<evidence type="ECO:0000256" key="6">
    <source>
        <dbReference type="ARBA" id="ARBA00023244"/>
    </source>
</evidence>
<organism evidence="9 10">
    <name type="scientific">Orchesella dallaii</name>
    <dbReference type="NCBI Taxonomy" id="48710"/>
    <lineage>
        <taxon>Eukaryota</taxon>
        <taxon>Metazoa</taxon>
        <taxon>Ecdysozoa</taxon>
        <taxon>Arthropoda</taxon>
        <taxon>Hexapoda</taxon>
        <taxon>Collembola</taxon>
        <taxon>Entomobryomorpha</taxon>
        <taxon>Entomobryoidea</taxon>
        <taxon>Orchesellidae</taxon>
        <taxon>Orchesellinae</taxon>
        <taxon>Orchesella</taxon>
    </lineage>
</organism>
<reference evidence="9 10" key="1">
    <citation type="submission" date="2024-08" db="EMBL/GenBank/DDBJ databases">
        <authorList>
            <person name="Cucini C."/>
            <person name="Frati F."/>
        </authorList>
    </citation>
    <scope>NUCLEOTIDE SEQUENCE [LARGE SCALE GENOMIC DNA]</scope>
</reference>
<dbReference type="SUPFAM" id="SSF53800">
    <property type="entry name" value="Chelatase"/>
    <property type="match status" value="1"/>
</dbReference>
<dbReference type="HAMAP" id="MF_00323">
    <property type="entry name" value="Ferrochelatase"/>
    <property type="match status" value="1"/>
</dbReference>
<dbReference type="EMBL" id="CAXLJM020000036">
    <property type="protein sequence ID" value="CAL8105277.1"/>
    <property type="molecule type" value="Genomic_DNA"/>
</dbReference>
<dbReference type="NCBIfam" id="TIGR00109">
    <property type="entry name" value="hemH"/>
    <property type="match status" value="1"/>
</dbReference>
<accession>A0ABP1QMZ4</accession>
<evidence type="ECO:0000256" key="3">
    <source>
        <dbReference type="ARBA" id="ARBA00023004"/>
    </source>
</evidence>
<evidence type="ECO:0000256" key="2">
    <source>
        <dbReference type="ARBA" id="ARBA00007718"/>
    </source>
</evidence>
<keyword evidence="3 8" id="KW-0408">Iron</keyword>
<comment type="subcellular location">
    <subcellularLocation>
        <location evidence="8">Mitochondrion inner membrane</location>
    </subcellularLocation>
</comment>
<evidence type="ECO:0000256" key="1">
    <source>
        <dbReference type="ARBA" id="ARBA00004943"/>
    </source>
</evidence>
<comment type="pathway">
    <text evidence="1 8">Porphyrin-containing compound metabolism; protoheme biosynthesis; protoheme from protoporphyrin-IX: step 1/1.</text>
</comment>